<organism evidence="5">
    <name type="scientific">Nocardia globerula</name>
    <dbReference type="NCBI Taxonomy" id="1818"/>
    <lineage>
        <taxon>Bacteria</taxon>
        <taxon>Bacillati</taxon>
        <taxon>Actinomycetota</taxon>
        <taxon>Actinomycetes</taxon>
        <taxon>Mycobacteriales</taxon>
        <taxon>Nocardiaceae</taxon>
        <taxon>Nocardia</taxon>
    </lineage>
</organism>
<dbReference type="PANTHER" id="PTHR11592">
    <property type="entry name" value="GLUTATHIONE PEROXIDASE"/>
    <property type="match status" value="1"/>
</dbReference>
<dbReference type="AlphaFoldDB" id="A0A652YMR6"/>
<dbReference type="FunFam" id="3.40.30.10:FF:000010">
    <property type="entry name" value="Glutathione peroxidase"/>
    <property type="match status" value="1"/>
</dbReference>
<accession>A0A652YMR6</accession>
<name>A0A652YMR6_NOCGL</name>
<comment type="caution">
    <text evidence="5">The sequence shown here is derived from an EMBL/GenBank/DDBJ whole genome shotgun (WGS) entry which is preliminary data.</text>
</comment>
<dbReference type="GO" id="GO:0004601">
    <property type="term" value="F:peroxidase activity"/>
    <property type="evidence" value="ECO:0007669"/>
    <property type="project" value="UniProtKB-KW"/>
</dbReference>
<evidence type="ECO:0000313" key="5">
    <source>
        <dbReference type="EMBL" id="TYQ03023.1"/>
    </source>
</evidence>
<protein>
    <recommendedName>
        <fullName evidence="4">Glutathione peroxidase</fullName>
    </recommendedName>
</protein>
<dbReference type="InterPro" id="IPR036249">
    <property type="entry name" value="Thioredoxin-like_sf"/>
</dbReference>
<comment type="similarity">
    <text evidence="1 4">Belongs to the glutathione peroxidase family.</text>
</comment>
<dbReference type="GO" id="GO:0034599">
    <property type="term" value="P:cellular response to oxidative stress"/>
    <property type="evidence" value="ECO:0007669"/>
    <property type="project" value="TreeGrafter"/>
</dbReference>
<keyword evidence="3 4" id="KW-0560">Oxidoreductase</keyword>
<dbReference type="PROSITE" id="PS00763">
    <property type="entry name" value="GLUTATHIONE_PEROXID_2"/>
    <property type="match status" value="1"/>
</dbReference>
<proteinExistence type="inferred from homology"/>
<sequence>MSVHDFAVKAADGSTEDLSQYKGNLLLVVNVASKCGFTPQYEGLDALYRENKDRGLRVIGFPSNQFGDQEPGQDAEIQEFCSTTYNVTFPVYAKIEVNGDNADPLYEHLRSEAPGEFGPEIGFLFEHVSKTRPEAIGTDEVKWNFTKFLVDRDGAVVRRFESTVTPEQIAEEISELL</sequence>
<gene>
    <name evidence="5" type="ORF">FNL38_105173</name>
</gene>
<dbReference type="PROSITE" id="PS51352">
    <property type="entry name" value="THIOREDOXIN_2"/>
    <property type="match status" value="1"/>
</dbReference>
<evidence type="ECO:0000256" key="1">
    <source>
        <dbReference type="ARBA" id="ARBA00006926"/>
    </source>
</evidence>
<dbReference type="PIRSF" id="PIRSF000303">
    <property type="entry name" value="Glutathion_perox"/>
    <property type="match status" value="1"/>
</dbReference>
<dbReference type="PROSITE" id="PS51355">
    <property type="entry name" value="GLUTATHIONE_PEROXID_3"/>
    <property type="match status" value="1"/>
</dbReference>
<dbReference type="PROSITE" id="PS00460">
    <property type="entry name" value="GLUTATHIONE_PEROXID_1"/>
    <property type="match status" value="1"/>
</dbReference>
<evidence type="ECO:0000256" key="4">
    <source>
        <dbReference type="RuleBase" id="RU000499"/>
    </source>
</evidence>
<dbReference type="InterPro" id="IPR029759">
    <property type="entry name" value="GPX_AS"/>
</dbReference>
<dbReference type="EMBL" id="VNIQ01000005">
    <property type="protein sequence ID" value="TYQ03023.1"/>
    <property type="molecule type" value="Genomic_DNA"/>
</dbReference>
<dbReference type="InterPro" id="IPR013766">
    <property type="entry name" value="Thioredoxin_domain"/>
</dbReference>
<dbReference type="PRINTS" id="PR01011">
    <property type="entry name" value="GLUTPROXDASE"/>
</dbReference>
<keyword evidence="2 4" id="KW-0575">Peroxidase</keyword>
<dbReference type="Pfam" id="PF00255">
    <property type="entry name" value="GSHPx"/>
    <property type="match status" value="1"/>
</dbReference>
<reference evidence="5" key="1">
    <citation type="submission" date="2019-07" db="EMBL/GenBank/DDBJ databases">
        <title>Genomic Encyclopedia of Type Strains, Phase IV (KMG-IV): sequencing the most valuable type-strain genomes for metagenomic binning, comparative biology and taxonomic classification.</title>
        <authorList>
            <person name="Goeker M."/>
        </authorList>
    </citation>
    <scope>NUCLEOTIDE SEQUENCE</scope>
    <source>
        <strain evidence="5">DSM 44596</strain>
    </source>
</reference>
<evidence type="ECO:0000256" key="3">
    <source>
        <dbReference type="ARBA" id="ARBA00023002"/>
    </source>
</evidence>
<dbReference type="InterPro" id="IPR029760">
    <property type="entry name" value="GPX_CS"/>
</dbReference>
<evidence type="ECO:0000256" key="2">
    <source>
        <dbReference type="ARBA" id="ARBA00022559"/>
    </source>
</evidence>
<dbReference type="Gene3D" id="3.40.30.10">
    <property type="entry name" value="Glutaredoxin"/>
    <property type="match status" value="1"/>
</dbReference>
<dbReference type="SUPFAM" id="SSF52833">
    <property type="entry name" value="Thioredoxin-like"/>
    <property type="match status" value="1"/>
</dbReference>
<dbReference type="PANTHER" id="PTHR11592:SF78">
    <property type="entry name" value="GLUTATHIONE PEROXIDASE"/>
    <property type="match status" value="1"/>
</dbReference>
<dbReference type="InterPro" id="IPR000889">
    <property type="entry name" value="Glutathione_peroxidase"/>
</dbReference>
<dbReference type="CDD" id="cd00340">
    <property type="entry name" value="GSH_Peroxidase"/>
    <property type="match status" value="1"/>
</dbReference>